<proteinExistence type="predicted"/>
<accession>A0A1H7HN20</accession>
<dbReference type="Proteomes" id="UP000199297">
    <property type="component" value="Unassembled WGS sequence"/>
</dbReference>
<reference evidence="4" key="1">
    <citation type="submission" date="2016-10" db="EMBL/GenBank/DDBJ databases">
        <authorList>
            <person name="Varghese N."/>
            <person name="Submissions S."/>
        </authorList>
    </citation>
    <scope>NUCLEOTIDE SEQUENCE [LARGE SCALE GENOMIC DNA]</scope>
    <source>
        <strain evidence="4">CGMCC 1.9127</strain>
    </source>
</reference>
<dbReference type="InterPro" id="IPR029044">
    <property type="entry name" value="Nucleotide-diphossugar_trans"/>
</dbReference>
<keyword evidence="3" id="KW-0548">Nucleotidyltransferase</keyword>
<gene>
    <name evidence="3" type="ORF">SAMN05216262_101549</name>
</gene>
<dbReference type="OrthoDB" id="5298023at2"/>
<protein>
    <submittedName>
        <fullName evidence="3">Molybdenum cofactor cytidylyltransferase</fullName>
    </submittedName>
</protein>
<keyword evidence="4" id="KW-1185">Reference proteome</keyword>
<keyword evidence="3" id="KW-0808">Transferase</keyword>
<evidence type="ECO:0000256" key="1">
    <source>
        <dbReference type="ARBA" id="ARBA00022842"/>
    </source>
</evidence>
<evidence type="ECO:0000313" key="4">
    <source>
        <dbReference type="Proteomes" id="UP000199297"/>
    </source>
</evidence>
<dbReference type="Gene3D" id="3.90.550.10">
    <property type="entry name" value="Spore Coat Polysaccharide Biosynthesis Protein SpsA, Chain A"/>
    <property type="match status" value="1"/>
</dbReference>
<dbReference type="PANTHER" id="PTHR43777">
    <property type="entry name" value="MOLYBDENUM COFACTOR CYTIDYLYLTRANSFERASE"/>
    <property type="match status" value="1"/>
</dbReference>
<dbReference type="EMBL" id="FOBI01000001">
    <property type="protein sequence ID" value="SEK51644.1"/>
    <property type="molecule type" value="Genomic_DNA"/>
</dbReference>
<dbReference type="Pfam" id="PF12804">
    <property type="entry name" value="NTP_transf_3"/>
    <property type="match status" value="1"/>
</dbReference>
<dbReference type="SUPFAM" id="SSF53448">
    <property type="entry name" value="Nucleotide-diphospho-sugar transferases"/>
    <property type="match status" value="1"/>
</dbReference>
<dbReference type="AlphaFoldDB" id="A0A1H7HN20"/>
<dbReference type="STRING" id="641665.GCA_002104455_00156"/>
<dbReference type="InterPro" id="IPR025877">
    <property type="entry name" value="MobA-like_NTP_Trfase"/>
</dbReference>
<dbReference type="CDD" id="cd04182">
    <property type="entry name" value="GT_2_like_f"/>
    <property type="match status" value="1"/>
</dbReference>
<keyword evidence="1" id="KW-0460">Magnesium</keyword>
<sequence length="210" mass="22981">MAIYQQEELAIIVLAAGQSARLGQMKQLVTINGKTLVARQLEQALSLTSAVYCVLGFQAQQVQAQIDHLPIQTIINSQWSSGMASSIAKGVAALAPNSAAVMLVLVDQWQLTSADLLAQARYWQQCPSTIIVAQDINASTDQQSIGPPVIFPRQYFAQLQQLQGHQGAKRLLKKYQNRLLKVPLAHAFIDLDTPEQLNELHKIIGNSTAL</sequence>
<dbReference type="GO" id="GO:0016779">
    <property type="term" value="F:nucleotidyltransferase activity"/>
    <property type="evidence" value="ECO:0007669"/>
    <property type="project" value="UniProtKB-KW"/>
</dbReference>
<feature type="domain" description="MobA-like NTP transferase" evidence="2">
    <location>
        <begin position="12"/>
        <end position="176"/>
    </location>
</feature>
<dbReference type="PANTHER" id="PTHR43777:SF1">
    <property type="entry name" value="MOLYBDENUM COFACTOR CYTIDYLYLTRANSFERASE"/>
    <property type="match status" value="1"/>
</dbReference>
<evidence type="ECO:0000259" key="2">
    <source>
        <dbReference type="Pfam" id="PF12804"/>
    </source>
</evidence>
<dbReference type="RefSeq" id="WP_085282273.1">
    <property type="nucleotide sequence ID" value="NZ_FOBI01000001.1"/>
</dbReference>
<name>A0A1H7HN20_9GAMM</name>
<evidence type="ECO:0000313" key="3">
    <source>
        <dbReference type="EMBL" id="SEK51644.1"/>
    </source>
</evidence>
<organism evidence="3 4">
    <name type="scientific">Colwellia chukchiensis</name>
    <dbReference type="NCBI Taxonomy" id="641665"/>
    <lineage>
        <taxon>Bacteria</taxon>
        <taxon>Pseudomonadati</taxon>
        <taxon>Pseudomonadota</taxon>
        <taxon>Gammaproteobacteria</taxon>
        <taxon>Alteromonadales</taxon>
        <taxon>Colwelliaceae</taxon>
        <taxon>Colwellia</taxon>
    </lineage>
</organism>